<dbReference type="Gene3D" id="3.40.50.620">
    <property type="entry name" value="HUPs"/>
    <property type="match status" value="1"/>
</dbReference>
<accession>A0ABT0DI49</accession>
<reference evidence="3" key="1">
    <citation type="submission" date="2023-07" db="EMBL/GenBank/DDBJ databases">
        <title>Ancylobacter moscoviensis sp. nov., facultatively methylotrophic bacteria from activated sludge and the reclassification of Starkeya novella (Starkey 1934) Kelly et al. 2000 as Ancylobacter novellus comb. nov., Starkeya koreensis Im et al. 2006 as Ancylobacter koreensis comb.nov., Angulomicrobium tetraedrale Vasil'eva et al. 1986 as Ancylobacter tetraedralis comb. nov., Angulomicrobium amanitiforme Fritz et al. 2004 as Ancylobacter amanitiformis comb. nov. and Methylorhabdus multivorans Doronina et al. 1996 as Ancylobacter multivorans comb. nov. and emended description of the genus Ancylobacter.</title>
        <authorList>
            <person name="Doronina N."/>
            <person name="Chemodurova A."/>
            <person name="Grouzdev D."/>
            <person name="Koziaeva V."/>
            <person name="Shi W."/>
            <person name="Wu L."/>
            <person name="Kaparullina E."/>
        </authorList>
    </citation>
    <scope>NUCLEOTIDE SEQUENCE [LARGE SCALE GENOMIC DNA]</scope>
    <source>
        <strain evidence="3">Jip08</strain>
    </source>
</reference>
<dbReference type="EMBL" id="JALKCG010000001">
    <property type="protein sequence ID" value="MCK0206960.1"/>
    <property type="molecule type" value="Genomic_DNA"/>
</dbReference>
<evidence type="ECO:0000259" key="1">
    <source>
        <dbReference type="Pfam" id="PF00582"/>
    </source>
</evidence>
<dbReference type="InterPro" id="IPR006016">
    <property type="entry name" value="UspA"/>
</dbReference>
<name>A0ABT0DI49_9HYPH</name>
<gene>
    <name evidence="2" type="ORF">MWN33_02820</name>
</gene>
<dbReference type="RefSeq" id="WP_247198620.1">
    <property type="nucleotide sequence ID" value="NZ_JALKCG010000001.1"/>
</dbReference>
<evidence type="ECO:0000313" key="3">
    <source>
        <dbReference type="Proteomes" id="UP001202867"/>
    </source>
</evidence>
<organism evidence="2 3">
    <name type="scientific">Ancylobacter koreensis</name>
    <dbReference type="NCBI Taxonomy" id="266121"/>
    <lineage>
        <taxon>Bacteria</taxon>
        <taxon>Pseudomonadati</taxon>
        <taxon>Pseudomonadota</taxon>
        <taxon>Alphaproteobacteria</taxon>
        <taxon>Hyphomicrobiales</taxon>
        <taxon>Xanthobacteraceae</taxon>
        <taxon>Ancylobacter</taxon>
    </lineage>
</organism>
<dbReference type="SUPFAM" id="SSF52402">
    <property type="entry name" value="Adenine nucleotide alpha hydrolases-like"/>
    <property type="match status" value="1"/>
</dbReference>
<proteinExistence type="predicted"/>
<evidence type="ECO:0000313" key="2">
    <source>
        <dbReference type="EMBL" id="MCK0206960.1"/>
    </source>
</evidence>
<dbReference type="Pfam" id="PF00582">
    <property type="entry name" value="Usp"/>
    <property type="match status" value="1"/>
</dbReference>
<dbReference type="InterPro" id="IPR014729">
    <property type="entry name" value="Rossmann-like_a/b/a_fold"/>
</dbReference>
<feature type="domain" description="UspA" evidence="1">
    <location>
        <begin position="13"/>
        <end position="161"/>
    </location>
</feature>
<dbReference type="Proteomes" id="UP001202867">
    <property type="component" value="Unassembled WGS sequence"/>
</dbReference>
<protein>
    <submittedName>
        <fullName evidence="2">Universal stress protein</fullName>
    </submittedName>
</protein>
<keyword evidence="3" id="KW-1185">Reference proteome</keyword>
<comment type="caution">
    <text evidence="2">The sequence shown here is derived from an EMBL/GenBank/DDBJ whole genome shotgun (WGS) entry which is preliminary data.</text>
</comment>
<sequence>MSRRRQSHEPGHYRKFLVIADDTAECDRALYYAARRAARTHGGVVLLGVLELADASSQWLGVAELMRAEATDKAEARLGQLAARARAVSGAGAHDPEQVLREGELAAEILKVIEADEDIAILVLAAGTGHESAGSPGPGPLIASLAKGVWAGLHIPVTIVPGGLSDAEIDALA</sequence>